<sequence>MSGYQSDTNGSSDPIEGRVVIKGQIDASLFPPFPAAKKGDMFAVSKNGLIGDSDAGQGLIVNAGDSIYAISDNNGGAYAEIQDKWGCNSGKIQLGP</sequence>
<evidence type="ECO:0000313" key="1">
    <source>
        <dbReference type="EMBL" id="MDN5201249.1"/>
    </source>
</evidence>
<dbReference type="EMBL" id="JAUJEA010000002">
    <property type="protein sequence ID" value="MDN5201249.1"/>
    <property type="molecule type" value="Genomic_DNA"/>
</dbReference>
<dbReference type="RefSeq" id="WP_346751275.1">
    <property type="nucleotide sequence ID" value="NZ_JAUJEA010000002.1"/>
</dbReference>
<accession>A0ABT8KKL6</accession>
<reference evidence="1" key="1">
    <citation type="submission" date="2023-06" db="EMBL/GenBank/DDBJ databases">
        <title>Genomic of Parafulvivirga corallium.</title>
        <authorList>
            <person name="Wang G."/>
        </authorList>
    </citation>
    <scope>NUCLEOTIDE SEQUENCE</scope>
    <source>
        <strain evidence="1">BMA10</strain>
    </source>
</reference>
<organism evidence="1 2">
    <name type="scientific">Splendidivirga corallicola</name>
    <dbReference type="NCBI Taxonomy" id="3051826"/>
    <lineage>
        <taxon>Bacteria</taxon>
        <taxon>Pseudomonadati</taxon>
        <taxon>Bacteroidota</taxon>
        <taxon>Cytophagia</taxon>
        <taxon>Cytophagales</taxon>
        <taxon>Splendidivirgaceae</taxon>
        <taxon>Splendidivirga</taxon>
    </lineage>
</organism>
<comment type="caution">
    <text evidence="1">The sequence shown here is derived from an EMBL/GenBank/DDBJ whole genome shotgun (WGS) entry which is preliminary data.</text>
</comment>
<proteinExistence type="predicted"/>
<evidence type="ECO:0000313" key="2">
    <source>
        <dbReference type="Proteomes" id="UP001172082"/>
    </source>
</evidence>
<gene>
    <name evidence="1" type="ORF">QQ008_07745</name>
</gene>
<name>A0ABT8KKL6_9BACT</name>
<protein>
    <submittedName>
        <fullName evidence="1">Uncharacterized protein</fullName>
    </submittedName>
</protein>
<dbReference type="Proteomes" id="UP001172082">
    <property type="component" value="Unassembled WGS sequence"/>
</dbReference>
<keyword evidence="2" id="KW-1185">Reference proteome</keyword>